<dbReference type="EMBL" id="HBUF01346065">
    <property type="protein sequence ID" value="CAG6709413.1"/>
    <property type="molecule type" value="Transcribed_RNA"/>
</dbReference>
<dbReference type="EMBL" id="HBUF01346071">
    <property type="protein sequence ID" value="CAG6709445.1"/>
    <property type="molecule type" value="Transcribed_RNA"/>
</dbReference>
<sequence length="150" mass="16027">MFLVSLHKHSSGTFVTPSRIAPADFNLSTMKASSLAFSCFLFKLPIEKFSPNAPVLSLDVNGTPKNGFLLKSTSFCAICLSRSLASAIASGNRLSTTALTLKLTSSIRSMKSLTTSSQLISLFLILVAMLVALWRSSSFSTGGSWNFCSS</sequence>
<evidence type="ECO:0000256" key="1">
    <source>
        <dbReference type="SAM" id="Phobius"/>
    </source>
</evidence>
<protein>
    <submittedName>
        <fullName evidence="2">Uncharacterized protein</fullName>
    </submittedName>
</protein>
<feature type="transmembrane region" description="Helical" evidence="1">
    <location>
        <begin position="119"/>
        <end position="137"/>
    </location>
</feature>
<proteinExistence type="predicted"/>
<dbReference type="AlphaFoldDB" id="A0A8D8XW58"/>
<name>A0A8D8XW58_9HEMI</name>
<keyword evidence="1" id="KW-0812">Transmembrane</keyword>
<evidence type="ECO:0000313" key="2">
    <source>
        <dbReference type="EMBL" id="CAG6709429.1"/>
    </source>
</evidence>
<keyword evidence="1" id="KW-1133">Transmembrane helix</keyword>
<dbReference type="EMBL" id="HBUF01346072">
    <property type="protein sequence ID" value="CAG6709450.1"/>
    <property type="molecule type" value="Transcribed_RNA"/>
</dbReference>
<dbReference type="EMBL" id="HBUF01346070">
    <property type="protein sequence ID" value="CAG6709440.1"/>
    <property type="molecule type" value="Transcribed_RNA"/>
</dbReference>
<reference evidence="2" key="1">
    <citation type="submission" date="2021-05" db="EMBL/GenBank/DDBJ databases">
        <authorList>
            <person name="Alioto T."/>
            <person name="Alioto T."/>
            <person name="Gomez Garrido J."/>
        </authorList>
    </citation>
    <scope>NUCLEOTIDE SEQUENCE</scope>
</reference>
<keyword evidence="1" id="KW-0472">Membrane</keyword>
<accession>A0A8D8XW58</accession>
<dbReference type="EMBL" id="HBUF01346066">
    <property type="protein sequence ID" value="CAG6709417.1"/>
    <property type="molecule type" value="Transcribed_RNA"/>
</dbReference>
<dbReference type="EMBL" id="HBUF01346069">
    <property type="protein sequence ID" value="CAG6709434.1"/>
    <property type="molecule type" value="Transcribed_RNA"/>
</dbReference>
<dbReference type="EMBL" id="HBUF01346067">
    <property type="protein sequence ID" value="CAG6709423.1"/>
    <property type="molecule type" value="Transcribed_RNA"/>
</dbReference>
<dbReference type="EMBL" id="HBUF01346068">
    <property type="protein sequence ID" value="CAG6709429.1"/>
    <property type="molecule type" value="Transcribed_RNA"/>
</dbReference>
<organism evidence="2">
    <name type="scientific">Cacopsylla melanoneura</name>
    <dbReference type="NCBI Taxonomy" id="428564"/>
    <lineage>
        <taxon>Eukaryota</taxon>
        <taxon>Metazoa</taxon>
        <taxon>Ecdysozoa</taxon>
        <taxon>Arthropoda</taxon>
        <taxon>Hexapoda</taxon>
        <taxon>Insecta</taxon>
        <taxon>Pterygota</taxon>
        <taxon>Neoptera</taxon>
        <taxon>Paraneoptera</taxon>
        <taxon>Hemiptera</taxon>
        <taxon>Sternorrhyncha</taxon>
        <taxon>Psylloidea</taxon>
        <taxon>Psyllidae</taxon>
        <taxon>Psyllinae</taxon>
        <taxon>Cacopsylla</taxon>
    </lineage>
</organism>